<sequence>MQEIKELTILKLDELFIEIQKMTQELTDKLLPSSEVLSRDLHQEIDQRVKEKWHEIKDGVEYLSHKLSRAEQSKVMQFTEDEFNKKRRKFNQSIDKKSYQIKLNPHTKRIVLPRKIESTETRLKQGKLHAQVIQELKQYWRDSFGYLEDPKYFWGNLCLSFIYVSGCADEQHLTTIQKQLQESIESDTDLNCFRLYHSSYKKITNPLLLHYRVENSQYGNDVEQNKLYQWKHVFLNPYAQLFLQHLKNLKAENKEYRLKISIQDCILESLNHMGRNKISGNLQYQIKRRGFRAFNDVQMVLEFNPNLSLDIFLSNVLQQEINTVALRPSEFRILWNSEHRQVMESSSSSIHFEQEQLQQHMTPTVHRKLQAIPYELMLFDQKKRKSKKVEHLDKKRNKEERTLRYWQETKSVLEGMICDSNTEENLLIDAQLRLIHWLLHLRNRGLQLSTIESYLGSFGKEFIFEIWLNKLDLNQQSIDDYEDLYRQLLKYSSERDEQAIKRDLVKGKISHKMHQTAEYRFGRLKDFHQFCIENYDAPEVLVLKNANFKHLQICNARLVSPLLFSKLIEKLERLSQEPKALEWSDHLSCLKLMYLLSYRTGLRLNEVRCLKVQDIICPELLYKDDKNAIFNNITLHVRDNSYRRLKTQSANRQIPLKIALSSHEFLIVQQYIQQRYQQYLVNEQDDLLFSVDHRVLTDQCISKITVDLFNQILGMHHGFSFHTLRHSAANYLAITLLGSKEMIKTYTDYSWVKAKKMRALLFGVKACDNEEVIQHKWQVLAAWMGHSSIEQTASNYLHVLDLLAVDRIYNSPCMISKKVLQSYFGRLDSDTEQVDLTRYTQQQKWFSTELKIQTASMTSQREKKFSIAERNLTPYQRLISVREGRLRKDIQAQEWMQRCLLMTAKWMDPKNFNLNPNNVNSKKIDIDWFDELHEKAKKLTRSGEITSFLDLHYLDDKEKKTPKDDNMINAFKALLFFGKLRKNFLYFQCRKKNDEQQVIYFINGIEPMLESHLYLDKQNYPINIEEPERTVKFSFQRVVESNKKNVTPLVLFNLMLKIMEEDELFNSIA</sequence>
<dbReference type="PROSITE" id="PS51898">
    <property type="entry name" value="TYR_RECOMBINASE"/>
    <property type="match status" value="1"/>
</dbReference>
<dbReference type="PANTHER" id="PTHR30349">
    <property type="entry name" value="PHAGE INTEGRASE-RELATED"/>
    <property type="match status" value="1"/>
</dbReference>
<dbReference type="InterPro" id="IPR002104">
    <property type="entry name" value="Integrase_catalytic"/>
</dbReference>
<evidence type="ECO:0000256" key="2">
    <source>
        <dbReference type="ARBA" id="ARBA00023172"/>
    </source>
</evidence>
<evidence type="ECO:0000313" key="5">
    <source>
        <dbReference type="Proteomes" id="UP001339883"/>
    </source>
</evidence>
<dbReference type="RefSeq" id="WP_325775920.1">
    <property type="nucleotide sequence ID" value="NZ_VTDN01000009.1"/>
</dbReference>
<organism evidence="4 5">
    <name type="scientific">Acinetobacter pollinis</name>
    <dbReference type="NCBI Taxonomy" id="2605270"/>
    <lineage>
        <taxon>Bacteria</taxon>
        <taxon>Pseudomonadati</taxon>
        <taxon>Pseudomonadota</taxon>
        <taxon>Gammaproteobacteria</taxon>
        <taxon>Moraxellales</taxon>
        <taxon>Moraxellaceae</taxon>
        <taxon>Acinetobacter</taxon>
    </lineage>
</organism>
<proteinExistence type="predicted"/>
<comment type="caution">
    <text evidence="4">The sequence shown here is derived from an EMBL/GenBank/DDBJ whole genome shotgun (WGS) entry which is preliminary data.</text>
</comment>
<dbReference type="SUPFAM" id="SSF56349">
    <property type="entry name" value="DNA breaking-rejoining enzymes"/>
    <property type="match status" value="1"/>
</dbReference>
<name>A0ABU6DVX2_9GAMM</name>
<feature type="domain" description="Tyr recombinase" evidence="3">
    <location>
        <begin position="566"/>
        <end position="810"/>
    </location>
</feature>
<protein>
    <submittedName>
        <fullName evidence="4">Site-specific integrase</fullName>
    </submittedName>
</protein>
<dbReference type="InterPro" id="IPR011010">
    <property type="entry name" value="DNA_brk_join_enz"/>
</dbReference>
<dbReference type="InterPro" id="IPR013762">
    <property type="entry name" value="Integrase-like_cat_sf"/>
</dbReference>
<accession>A0ABU6DVX2</accession>
<evidence type="ECO:0000259" key="3">
    <source>
        <dbReference type="PROSITE" id="PS51898"/>
    </source>
</evidence>
<keyword evidence="1" id="KW-0229">DNA integration</keyword>
<dbReference type="Pfam" id="PF00589">
    <property type="entry name" value="Phage_integrase"/>
    <property type="match status" value="1"/>
</dbReference>
<keyword evidence="2" id="KW-0233">DNA recombination</keyword>
<gene>
    <name evidence="4" type="ORF">I2F25_10895</name>
</gene>
<reference evidence="4 5" key="1">
    <citation type="submission" date="2019-08" db="EMBL/GenBank/DDBJ databases">
        <title>Five species of Acinetobacter isolated from floral nectar and animal pollinators.</title>
        <authorList>
            <person name="Hendry T.A."/>
        </authorList>
    </citation>
    <scope>NUCLEOTIDE SEQUENCE [LARGE SCALE GENOMIC DNA]</scope>
    <source>
        <strain evidence="4 5">MD18.27</strain>
    </source>
</reference>
<evidence type="ECO:0000256" key="1">
    <source>
        <dbReference type="ARBA" id="ARBA00022908"/>
    </source>
</evidence>
<evidence type="ECO:0000313" key="4">
    <source>
        <dbReference type="EMBL" id="MEB5477548.1"/>
    </source>
</evidence>
<dbReference type="Gene3D" id="1.10.443.10">
    <property type="entry name" value="Intergrase catalytic core"/>
    <property type="match status" value="1"/>
</dbReference>
<dbReference type="Proteomes" id="UP001339883">
    <property type="component" value="Unassembled WGS sequence"/>
</dbReference>
<dbReference type="EMBL" id="VTDN01000009">
    <property type="protein sequence ID" value="MEB5477548.1"/>
    <property type="molecule type" value="Genomic_DNA"/>
</dbReference>
<dbReference type="InterPro" id="IPR050090">
    <property type="entry name" value="Tyrosine_recombinase_XerCD"/>
</dbReference>
<keyword evidence="5" id="KW-1185">Reference proteome</keyword>